<gene>
    <name evidence="8" type="primary">iaaA</name>
    <name evidence="8" type="ORF">Poly51_25100</name>
</gene>
<dbReference type="GO" id="GO:0016811">
    <property type="term" value="F:hydrolase activity, acting on carbon-nitrogen (but not peptide) bonds, in linear amides"/>
    <property type="evidence" value="ECO:0007669"/>
    <property type="project" value="UniProtKB-ARBA"/>
</dbReference>
<evidence type="ECO:0000256" key="4">
    <source>
        <dbReference type="ARBA" id="ARBA00069124"/>
    </source>
</evidence>
<keyword evidence="1" id="KW-0645">Protease</keyword>
<sequence>MKANLMNETKRKWSIAIHGGAGGGPATWSEAKRAARSDGLERALQKGADLLKQGAAAIDVVEAVIVVFEDDANFNAGRGAVLTEDGVAELDASIMDGRTAACGAVASVTKVKNPISLARLVMTQTPHVLLVGKGADEFAEDQSSALVTPDYFMSRQPEVTDDNTPPHFGTVGCVAYDSLGNVAAGTSTGGTTKKLPGRVGDSPIIGAGTYATNDACAVSCTGLGEEFIRACVAYDLVAQMRYAGRSLEQAVDEVMVTRLAKDVGGLIAVSNHGRIVMQHNTPGMNCGMAHGDGQWMTSLALSGGRFAP</sequence>
<evidence type="ECO:0000256" key="2">
    <source>
        <dbReference type="ARBA" id="ARBA00022801"/>
    </source>
</evidence>
<name>A0A5C6F7Y9_9BACT</name>
<evidence type="ECO:0000256" key="7">
    <source>
        <dbReference type="PIRSR" id="PIRSR600246-3"/>
    </source>
</evidence>
<dbReference type="InterPro" id="IPR000246">
    <property type="entry name" value="Peptidase_T2"/>
</dbReference>
<evidence type="ECO:0000256" key="6">
    <source>
        <dbReference type="PIRSR" id="PIRSR600246-2"/>
    </source>
</evidence>
<dbReference type="CDD" id="cd04701">
    <property type="entry name" value="Asparaginase_2"/>
    <property type="match status" value="1"/>
</dbReference>
<dbReference type="PANTHER" id="PTHR10188">
    <property type="entry name" value="L-ASPARAGINASE"/>
    <property type="match status" value="1"/>
</dbReference>
<keyword evidence="9" id="KW-1185">Reference proteome</keyword>
<dbReference type="GO" id="GO:0006508">
    <property type="term" value="P:proteolysis"/>
    <property type="evidence" value="ECO:0007669"/>
    <property type="project" value="UniProtKB-KW"/>
</dbReference>
<dbReference type="Proteomes" id="UP000318288">
    <property type="component" value="Unassembled WGS sequence"/>
</dbReference>
<evidence type="ECO:0000313" key="8">
    <source>
        <dbReference type="EMBL" id="TWU56594.1"/>
    </source>
</evidence>
<keyword evidence="3" id="KW-0068">Autocatalytic cleavage</keyword>
<reference evidence="8 9" key="1">
    <citation type="submission" date="2019-02" db="EMBL/GenBank/DDBJ databases">
        <title>Deep-cultivation of Planctomycetes and their phenomic and genomic characterization uncovers novel biology.</title>
        <authorList>
            <person name="Wiegand S."/>
            <person name="Jogler M."/>
            <person name="Boedeker C."/>
            <person name="Pinto D."/>
            <person name="Vollmers J."/>
            <person name="Rivas-Marin E."/>
            <person name="Kohn T."/>
            <person name="Peeters S.H."/>
            <person name="Heuer A."/>
            <person name="Rast P."/>
            <person name="Oberbeckmann S."/>
            <person name="Bunk B."/>
            <person name="Jeske O."/>
            <person name="Meyerdierks A."/>
            <person name="Storesund J.E."/>
            <person name="Kallscheuer N."/>
            <person name="Luecker S."/>
            <person name="Lage O.M."/>
            <person name="Pohl T."/>
            <person name="Merkel B.J."/>
            <person name="Hornburger P."/>
            <person name="Mueller R.-W."/>
            <person name="Bruemmer F."/>
            <person name="Labrenz M."/>
            <person name="Spormann A.M."/>
            <person name="Op Den Camp H."/>
            <person name="Overmann J."/>
            <person name="Amann R."/>
            <person name="Jetten M.S.M."/>
            <person name="Mascher T."/>
            <person name="Medema M.H."/>
            <person name="Devos D.P."/>
            <person name="Kaster A.-K."/>
            <person name="Ovreas L."/>
            <person name="Rohde M."/>
            <person name="Galperin M.Y."/>
            <person name="Jogler C."/>
        </authorList>
    </citation>
    <scope>NUCLEOTIDE SEQUENCE [LARGE SCALE GENOMIC DNA]</scope>
    <source>
        <strain evidence="8 9">Poly51</strain>
    </source>
</reference>
<feature type="site" description="Cleavage; by autolysis" evidence="7">
    <location>
        <begin position="169"/>
        <end position="170"/>
    </location>
</feature>
<keyword evidence="2 8" id="KW-0378">Hydrolase</keyword>
<feature type="binding site" evidence="6">
    <location>
        <begin position="221"/>
        <end position="224"/>
    </location>
    <ligand>
        <name>substrate</name>
    </ligand>
</feature>
<dbReference type="EMBL" id="SJPW01000003">
    <property type="protein sequence ID" value="TWU56594.1"/>
    <property type="molecule type" value="Genomic_DNA"/>
</dbReference>
<dbReference type="FunFam" id="3.60.20.30:FF:000001">
    <property type="entry name" value="Isoaspartyl peptidase/L-asparaginase"/>
    <property type="match status" value="1"/>
</dbReference>
<feature type="binding site" evidence="6">
    <location>
        <begin position="198"/>
        <end position="201"/>
    </location>
    <ligand>
        <name>substrate</name>
    </ligand>
</feature>
<comment type="caution">
    <text evidence="8">The sequence shown here is derived from an EMBL/GenBank/DDBJ whole genome shotgun (WGS) entry which is preliminary data.</text>
</comment>
<dbReference type="OrthoDB" id="9780217at2"/>
<dbReference type="Gene3D" id="3.60.20.30">
    <property type="entry name" value="(Glycosyl)asparaginase"/>
    <property type="match status" value="1"/>
</dbReference>
<dbReference type="SUPFAM" id="SSF56235">
    <property type="entry name" value="N-terminal nucleophile aminohydrolases (Ntn hydrolases)"/>
    <property type="match status" value="1"/>
</dbReference>
<evidence type="ECO:0000256" key="5">
    <source>
        <dbReference type="PIRSR" id="PIRSR600246-1"/>
    </source>
</evidence>
<dbReference type="InterPro" id="IPR029055">
    <property type="entry name" value="Ntn_hydrolases_N"/>
</dbReference>
<dbReference type="AlphaFoldDB" id="A0A5C6F7Y9"/>
<proteinExistence type="predicted"/>
<evidence type="ECO:0000256" key="3">
    <source>
        <dbReference type="ARBA" id="ARBA00022813"/>
    </source>
</evidence>
<evidence type="ECO:0000313" key="9">
    <source>
        <dbReference type="Proteomes" id="UP000318288"/>
    </source>
</evidence>
<evidence type="ECO:0000256" key="1">
    <source>
        <dbReference type="ARBA" id="ARBA00022670"/>
    </source>
</evidence>
<dbReference type="PANTHER" id="PTHR10188:SF6">
    <property type="entry name" value="N(4)-(BETA-N-ACETYLGLUCOSAMINYL)-L-ASPARAGINASE"/>
    <property type="match status" value="1"/>
</dbReference>
<accession>A0A5C6F7Y9</accession>
<dbReference type="GO" id="GO:0008233">
    <property type="term" value="F:peptidase activity"/>
    <property type="evidence" value="ECO:0007669"/>
    <property type="project" value="UniProtKB-KW"/>
</dbReference>
<protein>
    <recommendedName>
        <fullName evidence="4">Isoaspartyl peptidase</fullName>
    </recommendedName>
</protein>
<dbReference type="Pfam" id="PF01112">
    <property type="entry name" value="Asparaginase_2"/>
    <property type="match status" value="2"/>
</dbReference>
<feature type="active site" description="Nucleophile" evidence="5">
    <location>
        <position position="170"/>
    </location>
</feature>
<organism evidence="8 9">
    <name type="scientific">Rubripirellula tenax</name>
    <dbReference type="NCBI Taxonomy" id="2528015"/>
    <lineage>
        <taxon>Bacteria</taxon>
        <taxon>Pseudomonadati</taxon>
        <taxon>Planctomycetota</taxon>
        <taxon>Planctomycetia</taxon>
        <taxon>Pirellulales</taxon>
        <taxon>Pirellulaceae</taxon>
        <taxon>Rubripirellula</taxon>
    </lineage>
</organism>